<dbReference type="AlphaFoldDB" id="A0AA88XP93"/>
<reference evidence="1" key="1">
    <citation type="submission" date="2019-08" db="EMBL/GenBank/DDBJ databases">
        <title>The improved chromosome-level genome for the pearl oyster Pinctada fucata martensii using PacBio sequencing and Hi-C.</title>
        <authorList>
            <person name="Zheng Z."/>
        </authorList>
    </citation>
    <scope>NUCLEOTIDE SEQUENCE</scope>
    <source>
        <strain evidence="1">ZZ-2019</strain>
        <tissue evidence="1">Adductor muscle</tissue>
    </source>
</reference>
<evidence type="ECO:0000313" key="2">
    <source>
        <dbReference type="Proteomes" id="UP001186944"/>
    </source>
</evidence>
<keyword evidence="2" id="KW-1185">Reference proteome</keyword>
<dbReference type="EMBL" id="VSWD01000010">
    <property type="protein sequence ID" value="KAK3089702.1"/>
    <property type="molecule type" value="Genomic_DNA"/>
</dbReference>
<sequence length="77" mass="8986">MKETKRRALSRGLWRLLDDKIGSERIIKMRREVVNLSNMVNEYVDKRRTQSRITVGSQAEGLMMKGTDNDAINVCRF</sequence>
<name>A0AA88XP93_PINIB</name>
<proteinExistence type="predicted"/>
<organism evidence="1 2">
    <name type="scientific">Pinctada imbricata</name>
    <name type="common">Atlantic pearl-oyster</name>
    <name type="synonym">Pinctada martensii</name>
    <dbReference type="NCBI Taxonomy" id="66713"/>
    <lineage>
        <taxon>Eukaryota</taxon>
        <taxon>Metazoa</taxon>
        <taxon>Spiralia</taxon>
        <taxon>Lophotrochozoa</taxon>
        <taxon>Mollusca</taxon>
        <taxon>Bivalvia</taxon>
        <taxon>Autobranchia</taxon>
        <taxon>Pteriomorphia</taxon>
        <taxon>Pterioida</taxon>
        <taxon>Pterioidea</taxon>
        <taxon>Pteriidae</taxon>
        <taxon>Pinctada</taxon>
    </lineage>
</organism>
<dbReference type="Proteomes" id="UP001186944">
    <property type="component" value="Unassembled WGS sequence"/>
</dbReference>
<accession>A0AA88XP93</accession>
<evidence type="ECO:0000313" key="1">
    <source>
        <dbReference type="EMBL" id="KAK3089702.1"/>
    </source>
</evidence>
<gene>
    <name evidence="1" type="ORF">FSP39_005748</name>
</gene>
<comment type="caution">
    <text evidence="1">The sequence shown here is derived from an EMBL/GenBank/DDBJ whole genome shotgun (WGS) entry which is preliminary data.</text>
</comment>
<protein>
    <submittedName>
        <fullName evidence="1">Uncharacterized protein</fullName>
    </submittedName>
</protein>